<name>A0A5B8QW88_9GAMM</name>
<accession>A0A5B8QW88</accession>
<keyword evidence="4" id="KW-0540">Nuclease</keyword>
<evidence type="ECO:0000256" key="5">
    <source>
        <dbReference type="ARBA" id="ARBA00022759"/>
    </source>
</evidence>
<reference evidence="8 9" key="1">
    <citation type="journal article" date="2019" name="Ecotoxicol. Environ. Saf.">
        <title>Microbial characterization of heavy metal resistant bacterial strains isolated from an electroplating wastewater treatment plant.</title>
        <authorList>
            <person name="Cai X."/>
            <person name="Zheng X."/>
            <person name="Zhang D."/>
            <person name="Iqbal W."/>
            <person name="Liu C."/>
            <person name="Yang B."/>
            <person name="Zhao X."/>
            <person name="Lu X."/>
            <person name="Mao Y."/>
        </authorList>
    </citation>
    <scope>NUCLEOTIDE SEQUENCE [LARGE SCALE GENOMIC DNA]</scope>
    <source>
        <strain evidence="8 9">Ni1-3</strain>
    </source>
</reference>
<evidence type="ECO:0000256" key="6">
    <source>
        <dbReference type="ARBA" id="ARBA00022801"/>
    </source>
</evidence>
<dbReference type="GO" id="GO:0004519">
    <property type="term" value="F:endonuclease activity"/>
    <property type="evidence" value="ECO:0007669"/>
    <property type="project" value="UniProtKB-KW"/>
</dbReference>
<evidence type="ECO:0000313" key="8">
    <source>
        <dbReference type="EMBL" id="QDZ90319.1"/>
    </source>
</evidence>
<protein>
    <submittedName>
        <fullName evidence="8">Replication endonuclease</fullName>
    </submittedName>
</protein>
<sequence>MLNVHEHDKQWLDSKLYGLPSPHRIAIMRQYRNKPNRREANLSVLHLTKRIAAVMGKDKHFYHVNIEQQDISVKAKQHARRCIQITAQAEGKGLHTIYNTLLHYMACYSIKPPKLSETIINHLKLDTLDEIELAQVYGALARAGDEIWWKRKLRRQRNLQIETISRELNLVSKQKGIYASHITVSNFKNQWLNNQQLLENTIATNEHGFSASLAELSKLNVSNPAIRKAELMVRIRGFEDYAKEMGYIALFLTMTTPSKYHRCFARTGDENPNWNGATPLDAQEYLNRTFARIRAALAREQVTPFGFRVAEPHHDGTPHWHLLLFVPREQQQTLVDTFTHYCLEEDGDEQGAKERRFKVEYIDPAKGSATGYIMKYIYKNIDGEGIEYDSYGKDASSSAIRIKVWASCWGIRQFQQIGGVGVTPWRELRRLDAIKDPSLDWIEAIRQAADSSNWALYTQLMGGVFCKRAEQTIRPLYQTQTNALQAQTRHTGATDTQSKPITALIQEQSRNAWQDCGNSQKECGNNPENSEIQLLDAFRNMQESSRESQVHLPETPEKASGTVAGVLGLASGIDSGIAGINSEFVPENYQPLKTNRYGDAALTQLKGIVSFGVEIITRVHTWTLATKSQVQKNAFCSHLEFCQ</sequence>
<dbReference type="GO" id="GO:0016787">
    <property type="term" value="F:hydrolase activity"/>
    <property type="evidence" value="ECO:0007669"/>
    <property type="project" value="UniProtKB-KW"/>
</dbReference>
<evidence type="ECO:0000256" key="4">
    <source>
        <dbReference type="ARBA" id="ARBA00022722"/>
    </source>
</evidence>
<keyword evidence="5 8" id="KW-0255">Endonuclease</keyword>
<dbReference type="Pfam" id="PF05840">
    <property type="entry name" value="Phage_GPA"/>
    <property type="match status" value="1"/>
</dbReference>
<dbReference type="KEGG" id="sdeo:D0436_07465"/>
<comment type="similarity">
    <text evidence="2">Belongs to the phage GPA family.</text>
</comment>
<dbReference type="RefSeq" id="WP_208662072.1">
    <property type="nucleotide sequence ID" value="NZ_CP031775.2"/>
</dbReference>
<feature type="domain" description="Replication gene A protein-like" evidence="7">
    <location>
        <begin position="88"/>
        <end position="383"/>
    </location>
</feature>
<organism evidence="8 9">
    <name type="scientific">Shewanella decolorationis</name>
    <dbReference type="NCBI Taxonomy" id="256839"/>
    <lineage>
        <taxon>Bacteria</taxon>
        <taxon>Pseudomonadati</taxon>
        <taxon>Pseudomonadota</taxon>
        <taxon>Gammaproteobacteria</taxon>
        <taxon>Alteromonadales</taxon>
        <taxon>Shewanellaceae</taxon>
        <taxon>Shewanella</taxon>
    </lineage>
</organism>
<dbReference type="GO" id="GO:0006260">
    <property type="term" value="P:DNA replication"/>
    <property type="evidence" value="ECO:0007669"/>
    <property type="project" value="UniProtKB-KW"/>
</dbReference>
<evidence type="ECO:0000256" key="2">
    <source>
        <dbReference type="ARBA" id="ARBA00009260"/>
    </source>
</evidence>
<proteinExistence type="inferred from homology"/>
<keyword evidence="6" id="KW-0378">Hydrolase</keyword>
<dbReference type="AlphaFoldDB" id="A0A5B8QW88"/>
<evidence type="ECO:0000256" key="3">
    <source>
        <dbReference type="ARBA" id="ARBA00022705"/>
    </source>
</evidence>
<evidence type="ECO:0000259" key="7">
    <source>
        <dbReference type="Pfam" id="PF05840"/>
    </source>
</evidence>
<comment type="function">
    <text evidence="1">Possible endonuclease which induces a single-strand cut and initiates DNA replication.</text>
</comment>
<evidence type="ECO:0000256" key="1">
    <source>
        <dbReference type="ARBA" id="ARBA00003293"/>
    </source>
</evidence>
<keyword evidence="3" id="KW-0235">DNA replication</keyword>
<evidence type="ECO:0000313" key="9">
    <source>
        <dbReference type="Proteomes" id="UP000321124"/>
    </source>
</evidence>
<gene>
    <name evidence="8" type="ORF">D0436_07465</name>
</gene>
<dbReference type="Proteomes" id="UP000321124">
    <property type="component" value="Chromosome"/>
</dbReference>
<dbReference type="InterPro" id="IPR008766">
    <property type="entry name" value="Replication_gene_A-like"/>
</dbReference>
<dbReference type="EMBL" id="CP031775">
    <property type="protein sequence ID" value="QDZ90319.1"/>
    <property type="molecule type" value="Genomic_DNA"/>
</dbReference>